<gene>
    <name evidence="7" type="ORF">ACFSUC_06415</name>
</gene>
<dbReference type="InterPro" id="IPR051394">
    <property type="entry name" value="Glutamate_Synthase"/>
</dbReference>
<dbReference type="InterPro" id="IPR006005">
    <property type="entry name" value="Glut_synth_ssu1"/>
</dbReference>
<keyword evidence="3" id="KW-0314">Glutamate biosynthesis</keyword>
<dbReference type="PANTHER" id="PTHR43100:SF1">
    <property type="entry name" value="GLUTAMATE SYNTHASE [NADPH] SMALL CHAIN"/>
    <property type="match status" value="1"/>
</dbReference>
<dbReference type="InterPro" id="IPR036188">
    <property type="entry name" value="FAD/NAD-bd_sf"/>
</dbReference>
<dbReference type="SUPFAM" id="SSF46548">
    <property type="entry name" value="alpha-helical ferredoxin"/>
    <property type="match status" value="1"/>
</dbReference>
<evidence type="ECO:0000256" key="4">
    <source>
        <dbReference type="ARBA" id="ARBA00029440"/>
    </source>
</evidence>
<dbReference type="InterPro" id="IPR028261">
    <property type="entry name" value="DPD_II"/>
</dbReference>
<feature type="domain" description="FAD/NAD(P)-binding" evidence="5">
    <location>
        <begin position="385"/>
        <end position="476"/>
    </location>
</feature>
<dbReference type="NCBIfam" id="TIGR01317">
    <property type="entry name" value="GOGAT_sm_gam"/>
    <property type="match status" value="1"/>
</dbReference>
<feature type="domain" description="Dihydroprymidine dehydrogenase" evidence="6">
    <location>
        <begin position="23"/>
        <end position="139"/>
    </location>
</feature>
<dbReference type="RefSeq" id="WP_379928673.1">
    <property type="nucleotide sequence ID" value="NZ_JBHUMM010000010.1"/>
</dbReference>
<keyword evidence="8" id="KW-1185">Reference proteome</keyword>
<dbReference type="InterPro" id="IPR009051">
    <property type="entry name" value="Helical_ferredxn"/>
</dbReference>
<dbReference type="EMBL" id="JBHUMM010000010">
    <property type="protein sequence ID" value="MFD2671236.1"/>
    <property type="molecule type" value="Genomic_DNA"/>
</dbReference>
<dbReference type="PANTHER" id="PTHR43100">
    <property type="entry name" value="GLUTAMATE SYNTHASE [NADPH] SMALL CHAIN"/>
    <property type="match status" value="1"/>
</dbReference>
<evidence type="ECO:0000256" key="3">
    <source>
        <dbReference type="ARBA" id="ARBA00023164"/>
    </source>
</evidence>
<proteinExistence type="predicted"/>
<dbReference type="Gene3D" id="1.10.1060.10">
    <property type="entry name" value="Alpha-helical ferredoxin"/>
    <property type="match status" value="1"/>
</dbReference>
<accession>A0ABW5R889</accession>
<name>A0ABW5R889_9BACL</name>
<evidence type="ECO:0000259" key="5">
    <source>
        <dbReference type="Pfam" id="PF07992"/>
    </source>
</evidence>
<protein>
    <submittedName>
        <fullName evidence="7">Glutamate synthase subunit beta</fullName>
    </submittedName>
</protein>
<reference evidence="8" key="1">
    <citation type="journal article" date="2019" name="Int. J. Syst. Evol. Microbiol.">
        <title>The Global Catalogue of Microorganisms (GCM) 10K type strain sequencing project: providing services to taxonomists for standard genome sequencing and annotation.</title>
        <authorList>
            <consortium name="The Broad Institute Genomics Platform"/>
            <consortium name="The Broad Institute Genome Sequencing Center for Infectious Disease"/>
            <person name="Wu L."/>
            <person name="Ma J."/>
        </authorList>
    </citation>
    <scope>NUCLEOTIDE SEQUENCE [LARGE SCALE GENOMIC DNA]</scope>
    <source>
        <strain evidence="8">KCTC 33676</strain>
    </source>
</reference>
<dbReference type="Proteomes" id="UP001597497">
    <property type="component" value="Unassembled WGS sequence"/>
</dbReference>
<dbReference type="Pfam" id="PF07992">
    <property type="entry name" value="Pyr_redox_2"/>
    <property type="match status" value="2"/>
</dbReference>
<organism evidence="7 8">
    <name type="scientific">Marinicrinis sediminis</name>
    <dbReference type="NCBI Taxonomy" id="1652465"/>
    <lineage>
        <taxon>Bacteria</taxon>
        <taxon>Bacillati</taxon>
        <taxon>Bacillota</taxon>
        <taxon>Bacilli</taxon>
        <taxon>Bacillales</taxon>
        <taxon>Paenibacillaceae</taxon>
    </lineage>
</organism>
<dbReference type="InterPro" id="IPR023753">
    <property type="entry name" value="FAD/NAD-binding_dom"/>
</dbReference>
<dbReference type="SUPFAM" id="SSF51971">
    <property type="entry name" value="Nucleotide-binding domain"/>
    <property type="match status" value="2"/>
</dbReference>
<comment type="pathway">
    <text evidence="4">Amino-acid biosynthesis.</text>
</comment>
<evidence type="ECO:0000256" key="1">
    <source>
        <dbReference type="ARBA" id="ARBA00022605"/>
    </source>
</evidence>
<evidence type="ECO:0000313" key="7">
    <source>
        <dbReference type="EMBL" id="MFD2671236.1"/>
    </source>
</evidence>
<dbReference type="Pfam" id="PF14691">
    <property type="entry name" value="Fer4_20"/>
    <property type="match status" value="1"/>
</dbReference>
<feature type="domain" description="FAD/NAD(P)-binding" evidence="5">
    <location>
        <begin position="154"/>
        <end position="320"/>
    </location>
</feature>
<keyword evidence="2" id="KW-0560">Oxidoreductase</keyword>
<comment type="caution">
    <text evidence="7">The sequence shown here is derived from an EMBL/GenBank/DDBJ whole genome shotgun (WGS) entry which is preliminary data.</text>
</comment>
<dbReference type="Gene3D" id="3.50.50.60">
    <property type="entry name" value="FAD/NAD(P)-binding domain"/>
    <property type="match status" value="2"/>
</dbReference>
<keyword evidence="1" id="KW-0028">Amino-acid biosynthesis</keyword>
<dbReference type="PRINTS" id="PR00419">
    <property type="entry name" value="ADXRDTASE"/>
</dbReference>
<evidence type="ECO:0000259" key="6">
    <source>
        <dbReference type="Pfam" id="PF14691"/>
    </source>
</evidence>
<evidence type="ECO:0000313" key="8">
    <source>
        <dbReference type="Proteomes" id="UP001597497"/>
    </source>
</evidence>
<sequence>MSTPTGFMEFRRELPADRNPLERIKDWEEFHLHFSEEKLKFQGARCMDCGIPFCHTGVELSGTTSGCPVNNLIPEWNSLVYRGKWKEALDRLHKTNNFPEFTGRVCPAPCEGSCTVGLHGDPVTIKNIEQAIIDKGFDEGWVVANPPSERTGKRVAIVGSGPAGLAAAQQLNSVGHSVTVFEKSDRVGGLLMYGIPNMKLDKKVVERRVNQLREEGIEFVTSCEVGKDYPADKLKSEFDAVILCGGALKGRDVEVEGRDLKGVHFAMEYLHLNQKSLLDSNHQDGQFINAEGKDVIVIGGGDTGTDCVGTALRQKCNSVTQFVIYPEAPNERPANNPWPEYPNVYKLDYGQEEAKAYYGQDPRAYKILTTKFVGDAEGNLKEVHTVEVIRTKDENGNRHNQVIEGTEKVWKADLVFLALGFVGPEGDVIDQLGVERDRWTGAKAKYGDYKTNVEGIYAAGDMRRGASLVVWAINEGREAAREVDKYLMGHSELP</sequence>
<evidence type="ECO:0000256" key="2">
    <source>
        <dbReference type="ARBA" id="ARBA00023002"/>
    </source>
</evidence>